<accession>A0A8R1IBG6</accession>
<sequence>MLLFLLLFHFFQQFDTQITERTTTTTPVPPEKRRTIRVGVAAVQTTETGSIGWATSGGAVNLAIEKLRDDGFIAPFDFEFYVNYTECDSALGAAVGVDFMRAKNVDAMIGPPCQNRNVSLS</sequence>
<dbReference type="Pfam" id="PF01094">
    <property type="entry name" value="ANF_receptor"/>
    <property type="match status" value="1"/>
</dbReference>
<protein>
    <submittedName>
        <fullName evidence="7">ANF_receptor domain-containing protein</fullName>
    </submittedName>
</protein>
<keyword evidence="8" id="KW-1185">Reference proteome</keyword>
<reference evidence="8" key="1">
    <citation type="submission" date="2010-08" db="EMBL/GenBank/DDBJ databases">
        <authorList>
            <consortium name="Caenorhabditis japonica Sequencing Consortium"/>
            <person name="Wilson R.K."/>
        </authorList>
    </citation>
    <scope>NUCLEOTIDE SEQUENCE [LARGE SCALE GENOMIC DNA]</scope>
    <source>
        <strain evidence="8">DF5081</strain>
    </source>
</reference>
<dbReference type="InterPro" id="IPR028082">
    <property type="entry name" value="Peripla_BP_I"/>
</dbReference>
<keyword evidence="5" id="KW-0732">Signal</keyword>
<keyword evidence="2" id="KW-0812">Transmembrane</keyword>
<evidence type="ECO:0000313" key="7">
    <source>
        <dbReference type="EnsemblMetazoa" id="CJA32613.1"/>
    </source>
</evidence>
<dbReference type="SUPFAM" id="SSF53822">
    <property type="entry name" value="Periplasmic binding protein-like I"/>
    <property type="match status" value="1"/>
</dbReference>
<proteinExistence type="predicted"/>
<keyword evidence="3" id="KW-1133">Transmembrane helix</keyword>
<evidence type="ECO:0000256" key="5">
    <source>
        <dbReference type="SAM" id="SignalP"/>
    </source>
</evidence>
<dbReference type="Proteomes" id="UP000005237">
    <property type="component" value="Unassembled WGS sequence"/>
</dbReference>
<dbReference type="Gene3D" id="3.40.50.2300">
    <property type="match status" value="1"/>
</dbReference>
<comment type="subcellular location">
    <subcellularLocation>
        <location evidence="1">Membrane</location>
    </subcellularLocation>
</comment>
<evidence type="ECO:0000259" key="6">
    <source>
        <dbReference type="Pfam" id="PF01094"/>
    </source>
</evidence>
<evidence type="ECO:0000313" key="8">
    <source>
        <dbReference type="Proteomes" id="UP000005237"/>
    </source>
</evidence>
<dbReference type="AlphaFoldDB" id="A0A8R1IBG6"/>
<organism evidence="7 8">
    <name type="scientific">Caenorhabditis japonica</name>
    <dbReference type="NCBI Taxonomy" id="281687"/>
    <lineage>
        <taxon>Eukaryota</taxon>
        <taxon>Metazoa</taxon>
        <taxon>Ecdysozoa</taxon>
        <taxon>Nematoda</taxon>
        <taxon>Chromadorea</taxon>
        <taxon>Rhabditida</taxon>
        <taxon>Rhabditina</taxon>
        <taxon>Rhabditomorpha</taxon>
        <taxon>Rhabditoidea</taxon>
        <taxon>Rhabditidae</taxon>
        <taxon>Peloderinae</taxon>
        <taxon>Caenorhabditis</taxon>
    </lineage>
</organism>
<evidence type="ECO:0000256" key="2">
    <source>
        <dbReference type="ARBA" id="ARBA00022692"/>
    </source>
</evidence>
<evidence type="ECO:0000256" key="3">
    <source>
        <dbReference type="ARBA" id="ARBA00022989"/>
    </source>
</evidence>
<name>A0A8R1IBG6_CAEJA</name>
<evidence type="ECO:0000256" key="4">
    <source>
        <dbReference type="ARBA" id="ARBA00023136"/>
    </source>
</evidence>
<dbReference type="InterPro" id="IPR001828">
    <property type="entry name" value="ANF_lig-bd_rcpt"/>
</dbReference>
<dbReference type="GO" id="GO:0016020">
    <property type="term" value="C:membrane"/>
    <property type="evidence" value="ECO:0007669"/>
    <property type="project" value="UniProtKB-SubCell"/>
</dbReference>
<keyword evidence="4" id="KW-0472">Membrane</keyword>
<dbReference type="EnsemblMetazoa" id="CJA32613.1">
    <property type="protein sequence ID" value="CJA32613.1"/>
    <property type="gene ID" value="WBGene00208460"/>
</dbReference>
<feature type="domain" description="Receptor ligand binding region" evidence="6">
    <location>
        <begin position="57"/>
        <end position="114"/>
    </location>
</feature>
<evidence type="ECO:0000256" key="1">
    <source>
        <dbReference type="ARBA" id="ARBA00004370"/>
    </source>
</evidence>
<feature type="signal peptide" evidence="5">
    <location>
        <begin position="1"/>
        <end position="16"/>
    </location>
</feature>
<reference evidence="7" key="2">
    <citation type="submission" date="2022-06" db="UniProtKB">
        <authorList>
            <consortium name="EnsemblMetazoa"/>
        </authorList>
    </citation>
    <scope>IDENTIFICATION</scope>
    <source>
        <strain evidence="7">DF5081</strain>
    </source>
</reference>
<feature type="chain" id="PRO_5035944503" evidence="5">
    <location>
        <begin position="17"/>
        <end position="121"/>
    </location>
</feature>